<evidence type="ECO:0000256" key="1">
    <source>
        <dbReference type="ARBA" id="ARBA00002901"/>
    </source>
</evidence>
<dbReference type="EC" id="2.10.1.1" evidence="4"/>
<keyword evidence="8" id="KW-1185">Reference proteome</keyword>
<dbReference type="GO" id="GO:0046872">
    <property type="term" value="F:metal ion binding"/>
    <property type="evidence" value="ECO:0007669"/>
    <property type="project" value="UniProtKB-UniRule"/>
</dbReference>
<keyword evidence="4" id="KW-0460">Magnesium</keyword>
<evidence type="ECO:0000256" key="3">
    <source>
        <dbReference type="ARBA" id="ARBA00047317"/>
    </source>
</evidence>
<dbReference type="AlphaFoldDB" id="A0A251XAI7"/>
<keyword evidence="4" id="KW-0479">Metal-binding</keyword>
<dbReference type="Pfam" id="PF03453">
    <property type="entry name" value="MoeA_N"/>
    <property type="match status" value="1"/>
</dbReference>
<dbReference type="UniPathway" id="UPA00344"/>
<dbReference type="Pfam" id="PF00994">
    <property type="entry name" value="MoCF_biosynth"/>
    <property type="match status" value="1"/>
</dbReference>
<keyword evidence="4" id="KW-0808">Transferase</keyword>
<dbReference type="Gene3D" id="3.40.980.10">
    <property type="entry name" value="MoaB/Mog-like domain"/>
    <property type="match status" value="1"/>
</dbReference>
<accession>A0A251XAI7</accession>
<comment type="similarity">
    <text evidence="2 4">Belongs to the MoeA family.</text>
</comment>
<dbReference type="InterPro" id="IPR036688">
    <property type="entry name" value="MoeA_C_domain_IV_sf"/>
</dbReference>
<protein>
    <recommendedName>
        <fullName evidence="4">Molybdopterin molybdenumtransferase</fullName>
        <ecNumber evidence="4">2.10.1.1</ecNumber>
    </recommendedName>
</protein>
<comment type="function">
    <text evidence="1 4">Catalyzes the insertion of molybdate into adenylated molybdopterin with the concomitant release of AMP.</text>
</comment>
<dbReference type="GO" id="GO:0061599">
    <property type="term" value="F:molybdopterin molybdotransferase activity"/>
    <property type="evidence" value="ECO:0007669"/>
    <property type="project" value="UniProtKB-UniRule"/>
</dbReference>
<comment type="pathway">
    <text evidence="4">Cofactor biosynthesis; molybdopterin biosynthesis.</text>
</comment>
<evidence type="ECO:0000256" key="2">
    <source>
        <dbReference type="ARBA" id="ARBA00010763"/>
    </source>
</evidence>
<comment type="caution">
    <text evidence="7">The sequence shown here is derived from an EMBL/GenBank/DDBJ whole genome shotgun (WGS) entry which is preliminary data.</text>
</comment>
<dbReference type="InterPro" id="IPR001453">
    <property type="entry name" value="MoaB/Mog_dom"/>
</dbReference>
<dbReference type="SUPFAM" id="SSF53218">
    <property type="entry name" value="Molybdenum cofactor biosynthesis proteins"/>
    <property type="match status" value="1"/>
</dbReference>
<dbReference type="InterPro" id="IPR005110">
    <property type="entry name" value="MoeA_linker/N"/>
</dbReference>
<dbReference type="SUPFAM" id="SSF63867">
    <property type="entry name" value="MoeA C-terminal domain-like"/>
    <property type="match status" value="1"/>
</dbReference>
<dbReference type="PANTHER" id="PTHR10192:SF19">
    <property type="entry name" value="MOLYBDOPTERIN BIOSYNTHESIS PROTEIN MJ0666-RELATED"/>
    <property type="match status" value="1"/>
</dbReference>
<feature type="domain" description="MoaB/Mog" evidence="5">
    <location>
        <begin position="187"/>
        <end position="300"/>
    </location>
</feature>
<proteinExistence type="inferred from homology"/>
<comment type="cofactor">
    <cofactor evidence="4">
        <name>Mg(2+)</name>
        <dbReference type="ChEBI" id="CHEBI:18420"/>
    </cofactor>
</comment>
<dbReference type="PANTHER" id="PTHR10192">
    <property type="entry name" value="MOLYBDOPTERIN BIOSYNTHESIS PROTEIN"/>
    <property type="match status" value="1"/>
</dbReference>
<dbReference type="InterPro" id="IPR036425">
    <property type="entry name" value="MoaB/Mog-like_dom_sf"/>
</dbReference>
<keyword evidence="4" id="KW-0501">Molybdenum cofactor biosynthesis</keyword>
<name>A0A251XAI7_9GAMM</name>
<comment type="catalytic activity">
    <reaction evidence="3">
        <text>adenylyl-molybdopterin + molybdate = Mo-molybdopterin + AMP + H(+)</text>
        <dbReference type="Rhea" id="RHEA:35047"/>
        <dbReference type="ChEBI" id="CHEBI:15378"/>
        <dbReference type="ChEBI" id="CHEBI:36264"/>
        <dbReference type="ChEBI" id="CHEBI:62727"/>
        <dbReference type="ChEBI" id="CHEBI:71302"/>
        <dbReference type="ChEBI" id="CHEBI:456215"/>
        <dbReference type="EC" id="2.10.1.1"/>
    </reaction>
</comment>
<sequence>MIRHMVELTAVWAWLDQYYTALPAESLPIAQAQGRILASPLYTPYDIPINNCAAINGYALQGQDTFGASDYQPLLFMLHHDQFYSTSLPITYPIVTGQAMFNHTDAVLPLDYAELQAQQLWVHQAVAPYHGVLRAGGDFTTGEVLLPAGRILQAVDLAIIQALGEQKIAVIATPKIRLVILGAPSPAQDMNAIWLFAHVKRDGGQVVEICYPSDNKKELAAILTKTDVDLVITTGQIGWGSNDGFIDWFAEQGQVIAAGIAARPCPRAGLGVFGQVPVVFLPGHPAPAIAAYDLLAARAIRRAAGLTTMLPYALRKMPAAKKLVSTIGFFDYCRVKFVEQGVIALGMDNRLHHCLHAEGVVLIPAHLEGYAAGTEVSVYCYRDMNN</sequence>
<dbReference type="InterPro" id="IPR038987">
    <property type="entry name" value="MoeA-like"/>
</dbReference>
<dbReference type="RefSeq" id="WP_176329702.1">
    <property type="nucleotide sequence ID" value="NZ_MSLT01000006.1"/>
</dbReference>
<dbReference type="SUPFAM" id="SSF63882">
    <property type="entry name" value="MoeA N-terminal region -like"/>
    <property type="match status" value="1"/>
</dbReference>
<dbReference type="Gene3D" id="2.40.340.10">
    <property type="entry name" value="MoeA, C-terminal, domain IV"/>
    <property type="match status" value="1"/>
</dbReference>
<dbReference type="InterPro" id="IPR036135">
    <property type="entry name" value="MoeA_linker/N_sf"/>
</dbReference>
<evidence type="ECO:0000259" key="5">
    <source>
        <dbReference type="Pfam" id="PF00994"/>
    </source>
</evidence>
<evidence type="ECO:0000313" key="8">
    <source>
        <dbReference type="Proteomes" id="UP000194798"/>
    </source>
</evidence>
<dbReference type="Gene3D" id="3.90.105.10">
    <property type="entry name" value="Molybdopterin biosynthesis moea protein, domain 2"/>
    <property type="match status" value="1"/>
</dbReference>
<evidence type="ECO:0000256" key="4">
    <source>
        <dbReference type="RuleBase" id="RU365090"/>
    </source>
</evidence>
<evidence type="ECO:0000313" key="7">
    <source>
        <dbReference type="EMBL" id="OUD15442.1"/>
    </source>
</evidence>
<dbReference type="Proteomes" id="UP000194798">
    <property type="component" value="Unassembled WGS sequence"/>
</dbReference>
<dbReference type="GO" id="GO:0006777">
    <property type="term" value="P:Mo-molybdopterin cofactor biosynthetic process"/>
    <property type="evidence" value="ECO:0007669"/>
    <property type="project" value="UniProtKB-UniRule"/>
</dbReference>
<keyword evidence="4" id="KW-0500">Molybdenum</keyword>
<feature type="domain" description="MoeA N-terminal and linker" evidence="6">
    <location>
        <begin position="23"/>
        <end position="164"/>
    </location>
</feature>
<organism evidence="7 8">
    <name type="scientific">Thioflexithrix psekupsensis</name>
    <dbReference type="NCBI Taxonomy" id="1570016"/>
    <lineage>
        <taxon>Bacteria</taxon>
        <taxon>Pseudomonadati</taxon>
        <taxon>Pseudomonadota</taxon>
        <taxon>Gammaproteobacteria</taxon>
        <taxon>Thiotrichales</taxon>
        <taxon>Thioflexithrix</taxon>
    </lineage>
</organism>
<dbReference type="GO" id="GO:0005737">
    <property type="term" value="C:cytoplasm"/>
    <property type="evidence" value="ECO:0007669"/>
    <property type="project" value="TreeGrafter"/>
</dbReference>
<dbReference type="EMBL" id="MSLT01000006">
    <property type="protein sequence ID" value="OUD15442.1"/>
    <property type="molecule type" value="Genomic_DNA"/>
</dbReference>
<reference evidence="7 8" key="1">
    <citation type="submission" date="2016-12" db="EMBL/GenBank/DDBJ databases">
        <title>Thioflexothrix psekupsii D3 genome sequencing and assembly.</title>
        <authorList>
            <person name="Fomenkov A."/>
            <person name="Vincze T."/>
            <person name="Grabovich M."/>
            <person name="Anton B.P."/>
            <person name="Dubinina G."/>
            <person name="Orlova M."/>
            <person name="Belousova E."/>
            <person name="Roberts R.J."/>
        </authorList>
    </citation>
    <scope>NUCLEOTIDE SEQUENCE [LARGE SCALE GENOMIC DNA]</scope>
    <source>
        <strain evidence="7">D3</strain>
    </source>
</reference>
<gene>
    <name evidence="7" type="ORF">TPSD3_02635</name>
</gene>
<dbReference type="Gene3D" id="2.170.190.11">
    <property type="entry name" value="Molybdopterin biosynthesis moea protein, domain 3"/>
    <property type="match status" value="1"/>
</dbReference>
<evidence type="ECO:0000259" key="6">
    <source>
        <dbReference type="Pfam" id="PF03453"/>
    </source>
</evidence>